<evidence type="ECO:0000256" key="1">
    <source>
        <dbReference type="SAM" id="MobiDB-lite"/>
    </source>
</evidence>
<feature type="region of interest" description="Disordered" evidence="1">
    <location>
        <begin position="21"/>
        <end position="46"/>
    </location>
</feature>
<dbReference type="AlphaFoldDB" id="A0AAV1JKR4"/>
<proteinExistence type="predicted"/>
<accession>A0AAV1JKR4</accession>
<dbReference type="Proteomes" id="UP001497472">
    <property type="component" value="Unassembled WGS sequence"/>
</dbReference>
<evidence type="ECO:0000313" key="2">
    <source>
        <dbReference type="EMBL" id="CAK1549949.1"/>
    </source>
</evidence>
<evidence type="ECO:0000313" key="3">
    <source>
        <dbReference type="Proteomes" id="UP001497472"/>
    </source>
</evidence>
<reference evidence="2 3" key="1">
    <citation type="submission" date="2023-11" db="EMBL/GenBank/DDBJ databases">
        <authorList>
            <person name="Okamura Y."/>
        </authorList>
    </citation>
    <scope>NUCLEOTIDE SEQUENCE [LARGE SCALE GENOMIC DNA]</scope>
</reference>
<name>A0AAV1JKR4_9NEOP</name>
<gene>
    <name evidence="2" type="ORF">LNINA_LOCUS9207</name>
</gene>
<dbReference type="EMBL" id="CAVLEF010000040">
    <property type="protein sequence ID" value="CAK1549949.1"/>
    <property type="molecule type" value="Genomic_DNA"/>
</dbReference>
<protein>
    <submittedName>
        <fullName evidence="2">Uncharacterized protein</fullName>
    </submittedName>
</protein>
<sequence length="73" mass="8290">MISWLAFRCVKRHCAWARAGGNTTASDTPARPEATRFPTHRNFSPPSQFKAPARDLVRDVLFVCYTCDVITYL</sequence>
<organism evidence="2 3">
    <name type="scientific">Leptosia nina</name>
    <dbReference type="NCBI Taxonomy" id="320188"/>
    <lineage>
        <taxon>Eukaryota</taxon>
        <taxon>Metazoa</taxon>
        <taxon>Ecdysozoa</taxon>
        <taxon>Arthropoda</taxon>
        <taxon>Hexapoda</taxon>
        <taxon>Insecta</taxon>
        <taxon>Pterygota</taxon>
        <taxon>Neoptera</taxon>
        <taxon>Endopterygota</taxon>
        <taxon>Lepidoptera</taxon>
        <taxon>Glossata</taxon>
        <taxon>Ditrysia</taxon>
        <taxon>Papilionoidea</taxon>
        <taxon>Pieridae</taxon>
        <taxon>Pierinae</taxon>
        <taxon>Leptosia</taxon>
    </lineage>
</organism>
<keyword evidence="3" id="KW-1185">Reference proteome</keyword>
<comment type="caution">
    <text evidence="2">The sequence shown here is derived from an EMBL/GenBank/DDBJ whole genome shotgun (WGS) entry which is preliminary data.</text>
</comment>